<dbReference type="RefSeq" id="WP_166236804.1">
    <property type="nucleotide sequence ID" value="NZ_JAAJBV010000005.1"/>
</dbReference>
<dbReference type="InterPro" id="IPR025575">
    <property type="entry name" value="DpnD/PcfM_C"/>
</dbReference>
<evidence type="ECO:0000313" key="2">
    <source>
        <dbReference type="EMBL" id="NHM04768.1"/>
    </source>
</evidence>
<dbReference type="EMBL" id="JAAJBV010000005">
    <property type="protein sequence ID" value="NHM04768.1"/>
    <property type="molecule type" value="Genomic_DNA"/>
</dbReference>
<dbReference type="Pfam" id="PF14207">
    <property type="entry name" value="DpnD-PcfM"/>
    <property type="match status" value="1"/>
</dbReference>
<comment type="caution">
    <text evidence="2">The sequence shown here is derived from an EMBL/GenBank/DDBJ whole genome shotgun (WGS) entry which is preliminary data.</text>
</comment>
<dbReference type="Proteomes" id="UP000761423">
    <property type="component" value="Unassembled WGS sequence"/>
</dbReference>
<proteinExistence type="predicted"/>
<evidence type="ECO:0000259" key="1">
    <source>
        <dbReference type="Pfam" id="PF14207"/>
    </source>
</evidence>
<gene>
    <name evidence="2" type="ORF">G4L40_08635</name>
</gene>
<name>A0ABX0IEL3_9FLAO</name>
<sequence>METFKIEIQEFLARVIEVEANNIQEAFSKVNKQYKKEEIVLDYNDFVDVNFIDINSQSKDEEINMLIKDILEYLYVDEQKHFEESKNPKDHIFTKLERLKFLID</sequence>
<evidence type="ECO:0000313" key="3">
    <source>
        <dbReference type="Proteomes" id="UP000761423"/>
    </source>
</evidence>
<protein>
    <recommendedName>
        <fullName evidence="1">DpnD/PcfM-like C-terminal domain-containing protein</fullName>
    </recommendedName>
</protein>
<keyword evidence="3" id="KW-1185">Reference proteome</keyword>
<reference evidence="2 3" key="1">
    <citation type="submission" date="2020-02" db="EMBL/GenBank/DDBJ databases">
        <authorList>
            <person name="Chen W.-M."/>
        </authorList>
    </citation>
    <scope>NUCLEOTIDE SEQUENCE [LARGE SCALE GENOMIC DNA]</scope>
    <source>
        <strain evidence="2 3">TWA-26</strain>
    </source>
</reference>
<organism evidence="2 3">
    <name type="scientific">Flavobacterium celericrescens</name>
    <dbReference type="NCBI Taxonomy" id="2709780"/>
    <lineage>
        <taxon>Bacteria</taxon>
        <taxon>Pseudomonadati</taxon>
        <taxon>Bacteroidota</taxon>
        <taxon>Flavobacteriia</taxon>
        <taxon>Flavobacteriales</taxon>
        <taxon>Flavobacteriaceae</taxon>
        <taxon>Flavobacterium</taxon>
    </lineage>
</organism>
<accession>A0ABX0IEL3</accession>
<feature type="domain" description="DpnD/PcfM-like C-terminal" evidence="1">
    <location>
        <begin position="5"/>
        <end position="48"/>
    </location>
</feature>